<comment type="caution">
    <text evidence="2">The sequence shown here is derived from an EMBL/GenBank/DDBJ whole genome shotgun (WGS) entry which is preliminary data.</text>
</comment>
<sequence length="98" mass="11157">MEFRQPSASDKMPSDPSFERHRPSKEGLAGTSAEIISITEVRNFPDKLSDRRFTAKMEEHEVRLSYPNSLARFTADISCISLMNLGCHWEQLILSLAE</sequence>
<evidence type="ECO:0000256" key="1">
    <source>
        <dbReference type="SAM" id="MobiDB-lite"/>
    </source>
</evidence>
<gene>
    <name evidence="2" type="ORF">CEXT_37601</name>
</gene>
<dbReference type="AlphaFoldDB" id="A0AAV4UDY4"/>
<evidence type="ECO:0000313" key="2">
    <source>
        <dbReference type="EMBL" id="GIY55982.1"/>
    </source>
</evidence>
<protein>
    <submittedName>
        <fullName evidence="2">Uncharacterized protein</fullName>
    </submittedName>
</protein>
<feature type="region of interest" description="Disordered" evidence="1">
    <location>
        <begin position="1"/>
        <end position="30"/>
    </location>
</feature>
<organism evidence="2 3">
    <name type="scientific">Caerostris extrusa</name>
    <name type="common">Bark spider</name>
    <name type="synonym">Caerostris bankana</name>
    <dbReference type="NCBI Taxonomy" id="172846"/>
    <lineage>
        <taxon>Eukaryota</taxon>
        <taxon>Metazoa</taxon>
        <taxon>Ecdysozoa</taxon>
        <taxon>Arthropoda</taxon>
        <taxon>Chelicerata</taxon>
        <taxon>Arachnida</taxon>
        <taxon>Araneae</taxon>
        <taxon>Araneomorphae</taxon>
        <taxon>Entelegynae</taxon>
        <taxon>Araneoidea</taxon>
        <taxon>Araneidae</taxon>
        <taxon>Caerostris</taxon>
    </lineage>
</organism>
<name>A0AAV4UDY4_CAEEX</name>
<dbReference type="Proteomes" id="UP001054945">
    <property type="component" value="Unassembled WGS sequence"/>
</dbReference>
<keyword evidence="3" id="KW-1185">Reference proteome</keyword>
<reference evidence="2 3" key="1">
    <citation type="submission" date="2021-06" db="EMBL/GenBank/DDBJ databases">
        <title>Caerostris extrusa draft genome.</title>
        <authorList>
            <person name="Kono N."/>
            <person name="Arakawa K."/>
        </authorList>
    </citation>
    <scope>NUCLEOTIDE SEQUENCE [LARGE SCALE GENOMIC DNA]</scope>
</reference>
<dbReference type="EMBL" id="BPLR01012709">
    <property type="protein sequence ID" value="GIY55982.1"/>
    <property type="molecule type" value="Genomic_DNA"/>
</dbReference>
<evidence type="ECO:0000313" key="3">
    <source>
        <dbReference type="Proteomes" id="UP001054945"/>
    </source>
</evidence>
<proteinExistence type="predicted"/>
<accession>A0AAV4UDY4</accession>